<name>A0AAV8UWQ0_9RHOD</name>
<gene>
    <name evidence="2" type="ORF">NDN08_001989</name>
</gene>
<dbReference type="InterPro" id="IPR007621">
    <property type="entry name" value="TPM_dom"/>
</dbReference>
<proteinExistence type="predicted"/>
<dbReference type="EMBL" id="JAMWBK010000004">
    <property type="protein sequence ID" value="KAJ8905482.1"/>
    <property type="molecule type" value="Genomic_DNA"/>
</dbReference>
<keyword evidence="3" id="KW-1185">Reference proteome</keyword>
<sequence length="200" mass="21944">MAFMVGCSGSKISRQRLEARCGADGDGRREFMKAAVGVFVGGAVFGLGRALAARPEGVNRPDLLPPTFTTVIDLERFLTSGQRSRLEEQIKRVEDKTGFKVRVLTQRYPQTPGLAIKDYWSVDDKSVVLVADFFGGTGSLLKFNVGEDVYAKLPPRFWSVLASKYGNQFYVRKNGEDRSILDSLDAINSCLLQGGCQAPP</sequence>
<dbReference type="AlphaFoldDB" id="A0AAV8UWQ0"/>
<evidence type="ECO:0000259" key="1">
    <source>
        <dbReference type="Pfam" id="PF04536"/>
    </source>
</evidence>
<reference evidence="2 3" key="1">
    <citation type="journal article" date="2023" name="Nat. Commun.">
        <title>Origin of minicircular mitochondrial genomes in red algae.</title>
        <authorList>
            <person name="Lee Y."/>
            <person name="Cho C.H."/>
            <person name="Lee Y.M."/>
            <person name="Park S.I."/>
            <person name="Yang J.H."/>
            <person name="West J.A."/>
            <person name="Bhattacharya D."/>
            <person name="Yoon H.S."/>
        </authorList>
    </citation>
    <scope>NUCLEOTIDE SEQUENCE [LARGE SCALE GENOMIC DNA]</scope>
    <source>
        <strain evidence="2 3">CCMP1338</strain>
        <tissue evidence="2">Whole cell</tissue>
    </source>
</reference>
<dbReference type="PANTHER" id="PTHR35514:SF1">
    <property type="entry name" value="THYLAKOID LUMENAL 15.0 KDA PROTEIN 2, CHLOROPLASTIC"/>
    <property type="match status" value="1"/>
</dbReference>
<feature type="domain" description="TPM" evidence="1">
    <location>
        <begin position="71"/>
        <end position="168"/>
    </location>
</feature>
<protein>
    <recommendedName>
        <fullName evidence="1">TPM domain-containing protein</fullName>
    </recommendedName>
</protein>
<dbReference type="Proteomes" id="UP001157974">
    <property type="component" value="Unassembled WGS sequence"/>
</dbReference>
<evidence type="ECO:0000313" key="3">
    <source>
        <dbReference type="Proteomes" id="UP001157974"/>
    </source>
</evidence>
<dbReference type="Pfam" id="PF04536">
    <property type="entry name" value="TPM_phosphatase"/>
    <property type="match status" value="1"/>
</dbReference>
<evidence type="ECO:0000313" key="2">
    <source>
        <dbReference type="EMBL" id="KAJ8905482.1"/>
    </source>
</evidence>
<comment type="caution">
    <text evidence="2">The sequence shown here is derived from an EMBL/GenBank/DDBJ whole genome shotgun (WGS) entry which is preliminary data.</text>
</comment>
<dbReference type="PANTHER" id="PTHR35514">
    <property type="entry name" value="THYLAKOID LUMENAL 15.0 KDA PROTEIN 2, CHLOROPLASTIC"/>
    <property type="match status" value="1"/>
</dbReference>
<accession>A0AAV8UWQ0</accession>
<organism evidence="2 3">
    <name type="scientific">Rhodosorus marinus</name>
    <dbReference type="NCBI Taxonomy" id="101924"/>
    <lineage>
        <taxon>Eukaryota</taxon>
        <taxon>Rhodophyta</taxon>
        <taxon>Stylonematophyceae</taxon>
        <taxon>Stylonematales</taxon>
        <taxon>Stylonemataceae</taxon>
        <taxon>Rhodosorus</taxon>
    </lineage>
</organism>